<name>A0A2N9LZK5_9BACT</name>
<proteinExistence type="predicted"/>
<accession>A0A2N9LZK5</accession>
<gene>
    <name evidence="1" type="ORF">SBA5_680024</name>
</gene>
<dbReference type="AlphaFoldDB" id="A0A2N9LZK5"/>
<evidence type="ECO:0000313" key="1">
    <source>
        <dbReference type="EMBL" id="SPE28662.1"/>
    </source>
</evidence>
<evidence type="ECO:0000313" key="2">
    <source>
        <dbReference type="Proteomes" id="UP000239735"/>
    </source>
</evidence>
<organism evidence="1 2">
    <name type="scientific">Candidatus Sulfuritelmatomonas gaucii</name>
    <dbReference type="NCBI Taxonomy" id="2043161"/>
    <lineage>
        <taxon>Bacteria</taxon>
        <taxon>Pseudomonadati</taxon>
        <taxon>Acidobacteriota</taxon>
        <taxon>Terriglobia</taxon>
        <taxon>Terriglobales</taxon>
        <taxon>Acidobacteriaceae</taxon>
        <taxon>Candidatus Sulfuritelmatomonas</taxon>
    </lineage>
</organism>
<protein>
    <submittedName>
        <fullName evidence="1">Uncharacterized protein</fullName>
    </submittedName>
</protein>
<dbReference type="Proteomes" id="UP000239735">
    <property type="component" value="Unassembled WGS sequence"/>
</dbReference>
<reference evidence="2" key="1">
    <citation type="submission" date="2018-02" db="EMBL/GenBank/DDBJ databases">
        <authorList>
            <person name="Hausmann B."/>
        </authorList>
    </citation>
    <scope>NUCLEOTIDE SEQUENCE [LARGE SCALE GENOMIC DNA]</scope>
    <source>
        <strain evidence="2">Peat soil MAG SbA5</strain>
    </source>
</reference>
<sequence length="74" mass="8484">MQQKFALLVRRSLRLDVRVKKDYRTIRSKIIFPALCQTVDIESLRAWPIHVLPNKRAGIPPGSLPAFRGAVWGM</sequence>
<dbReference type="EMBL" id="OKRB01000128">
    <property type="protein sequence ID" value="SPE28662.1"/>
    <property type="molecule type" value="Genomic_DNA"/>
</dbReference>